<evidence type="ECO:0000313" key="2">
    <source>
        <dbReference type="EMBL" id="MDE1206987.1"/>
    </source>
</evidence>
<dbReference type="RefSeq" id="WP_274640129.1">
    <property type="nucleotide sequence ID" value="NZ_JAIWJY010000005.1"/>
</dbReference>
<evidence type="ECO:0000313" key="3">
    <source>
        <dbReference type="Proteomes" id="UP001149303"/>
    </source>
</evidence>
<evidence type="ECO:0000259" key="1">
    <source>
        <dbReference type="Pfam" id="PF14065"/>
    </source>
</evidence>
<accession>A0A9X4EQD5</accession>
<dbReference type="EMBL" id="JAIWJY010000005">
    <property type="protein sequence ID" value="MDE1206987.1"/>
    <property type="molecule type" value="Genomic_DNA"/>
</dbReference>
<dbReference type="InterPro" id="IPR025351">
    <property type="entry name" value="Pvc16_N"/>
</dbReference>
<feature type="domain" description="Pvc16 N-terminal" evidence="1">
    <location>
        <begin position="11"/>
        <end position="182"/>
    </location>
</feature>
<dbReference type="Pfam" id="PF14065">
    <property type="entry name" value="Pvc16_N"/>
    <property type="match status" value="1"/>
</dbReference>
<keyword evidence="3" id="KW-1185">Reference proteome</keyword>
<sequence>MIFKSLQFTSNMLNQFLKNKFGLSDDVVVTNNIIDQNGTVPIENQNKVVITLIHIGQETVKSFYSRNKRTSNGNYVSKPLEERYNLYILIAPNFEDYNEVLKFLNTSIQFFQINTALDANTSSNIPKGILRLEFEFEKGDGYQQMHNLWSALGAKYQPSVIYKMKLISITSDEVKGFTPEITTTSNTSKDV</sequence>
<organism evidence="2 3">
    <name type="scientific">Tenacibaculum larymnensis</name>
    <dbReference type="NCBI Taxonomy" id="2878201"/>
    <lineage>
        <taxon>Bacteria</taxon>
        <taxon>Pseudomonadati</taxon>
        <taxon>Bacteroidota</taxon>
        <taxon>Flavobacteriia</taxon>
        <taxon>Flavobacteriales</taxon>
        <taxon>Flavobacteriaceae</taxon>
        <taxon>Tenacibaculum</taxon>
    </lineage>
</organism>
<dbReference type="AlphaFoldDB" id="A0A9X4EQD5"/>
<comment type="caution">
    <text evidence="2">The sequence shown here is derived from an EMBL/GenBank/DDBJ whole genome shotgun (WGS) entry which is preliminary data.</text>
</comment>
<gene>
    <name evidence="2" type="ORF">LCI24_09275</name>
</gene>
<proteinExistence type="predicted"/>
<reference evidence="2" key="1">
    <citation type="submission" date="2021-09" db="EMBL/GenBank/DDBJ databases">
        <authorList>
            <person name="Smyrli M."/>
        </authorList>
    </citation>
    <scope>NUCLEOTIDE SEQUENCE</scope>
    <source>
        <strain evidence="2">LAR25</strain>
    </source>
</reference>
<name>A0A9X4EQD5_9FLAO</name>
<protein>
    <submittedName>
        <fullName evidence="2">DUF4255 domain-containing protein</fullName>
    </submittedName>
</protein>
<dbReference type="Proteomes" id="UP001149303">
    <property type="component" value="Unassembled WGS sequence"/>
</dbReference>